<sequence>MEGKTMQKVKMKRTKMDKFLYKFEIVRLLIAVVIAFGVSFGILAMFTPHPVQAIVDLIIGPLTSVRRFSTVIEKAIPLTFAGLAVSVMFRANQFNLAAEGALYFGSLVAATIAIFMGGHPIFVTIVAILSAGVVGSIITAIPGYLKVKWNVSELVVSIMLNTIILYFGTYLFNHYIRDINSAYAASYPFRDGVGLPVLLKNTRLHLGIVIVAIFVIAVNFFINKTKWGYKITVTGNNEEFAKSVGMNTPRIIMLAQLVGGFVAGIGGGVEMLGLYTRFQWMALPGFGFDGVVLNIIAKGNPKFIPLAAIFVSYIRIGADYMYRQSGVAPEIVAIIEGILIILIAANAFLAKWRHKMTVDISTRELNKEVA</sequence>
<keyword evidence="5 6" id="KW-0472">Membrane</keyword>
<protein>
    <submittedName>
        <fullName evidence="7">Branched-chain amino acid ABC transporter, permease protein</fullName>
    </submittedName>
</protein>
<dbReference type="EMBL" id="ACLK02000002">
    <property type="protein sequence ID" value="EFY08788.1"/>
    <property type="molecule type" value="Genomic_DNA"/>
</dbReference>
<comment type="caution">
    <text evidence="7">The sequence shown here is derived from an EMBL/GenBank/DDBJ whole genome shotgun (WGS) entry which is preliminary data.</text>
</comment>
<gene>
    <name evidence="7" type="ORF">HMPREF0357_10895</name>
</gene>
<dbReference type="CDD" id="cd06580">
    <property type="entry name" value="TM_PBP1_transp_TpRbsC_like"/>
    <property type="match status" value="1"/>
</dbReference>
<evidence type="ECO:0000256" key="2">
    <source>
        <dbReference type="ARBA" id="ARBA00022475"/>
    </source>
</evidence>
<organism evidence="7 8">
    <name type="scientific">Erysipelothrix rhusiopathiae ATCC 19414</name>
    <dbReference type="NCBI Taxonomy" id="525280"/>
    <lineage>
        <taxon>Bacteria</taxon>
        <taxon>Bacillati</taxon>
        <taxon>Bacillota</taxon>
        <taxon>Erysipelotrichia</taxon>
        <taxon>Erysipelotrichales</taxon>
        <taxon>Erysipelotrichaceae</taxon>
        <taxon>Erysipelothrix</taxon>
    </lineage>
</organism>
<dbReference type="Pfam" id="PF02653">
    <property type="entry name" value="BPD_transp_2"/>
    <property type="match status" value="1"/>
</dbReference>
<keyword evidence="8" id="KW-1185">Reference proteome</keyword>
<dbReference type="GO" id="GO:0005886">
    <property type="term" value="C:plasma membrane"/>
    <property type="evidence" value="ECO:0007669"/>
    <property type="project" value="UniProtKB-SubCell"/>
</dbReference>
<feature type="transmembrane region" description="Helical" evidence="6">
    <location>
        <begin position="96"/>
        <end position="115"/>
    </location>
</feature>
<evidence type="ECO:0000256" key="1">
    <source>
        <dbReference type="ARBA" id="ARBA00004651"/>
    </source>
</evidence>
<evidence type="ECO:0000256" key="3">
    <source>
        <dbReference type="ARBA" id="ARBA00022692"/>
    </source>
</evidence>
<dbReference type="AlphaFoldDB" id="E7FX13"/>
<dbReference type="GO" id="GO:0022857">
    <property type="term" value="F:transmembrane transporter activity"/>
    <property type="evidence" value="ECO:0007669"/>
    <property type="project" value="InterPro"/>
</dbReference>
<evidence type="ECO:0000256" key="6">
    <source>
        <dbReference type="SAM" id="Phobius"/>
    </source>
</evidence>
<evidence type="ECO:0000313" key="7">
    <source>
        <dbReference type="EMBL" id="EFY08788.1"/>
    </source>
</evidence>
<keyword evidence="2" id="KW-1003">Cell membrane</keyword>
<accession>E7FX13</accession>
<evidence type="ECO:0000256" key="5">
    <source>
        <dbReference type="ARBA" id="ARBA00023136"/>
    </source>
</evidence>
<evidence type="ECO:0000256" key="4">
    <source>
        <dbReference type="ARBA" id="ARBA00022989"/>
    </source>
</evidence>
<feature type="transmembrane region" description="Helical" evidence="6">
    <location>
        <begin position="251"/>
        <end position="272"/>
    </location>
</feature>
<keyword evidence="4 6" id="KW-1133">Transmembrane helix</keyword>
<comment type="subcellular location">
    <subcellularLocation>
        <location evidence="1">Cell membrane</location>
        <topology evidence="1">Multi-pass membrane protein</topology>
    </subcellularLocation>
</comment>
<keyword evidence="3 6" id="KW-0812">Transmembrane</keyword>
<feature type="transmembrane region" description="Helical" evidence="6">
    <location>
        <begin position="154"/>
        <end position="172"/>
    </location>
</feature>
<feature type="transmembrane region" description="Helical" evidence="6">
    <location>
        <begin position="328"/>
        <end position="349"/>
    </location>
</feature>
<name>E7FX13_ERYRH</name>
<dbReference type="InterPro" id="IPR001851">
    <property type="entry name" value="ABC_transp_permease"/>
</dbReference>
<evidence type="ECO:0000313" key="8">
    <source>
        <dbReference type="Proteomes" id="UP000003028"/>
    </source>
</evidence>
<dbReference type="PANTHER" id="PTHR47089:SF1">
    <property type="entry name" value="GUANOSINE ABC TRANSPORTER PERMEASE PROTEIN NUPP"/>
    <property type="match status" value="1"/>
</dbReference>
<reference evidence="7" key="1">
    <citation type="submission" date="2011-01" db="EMBL/GenBank/DDBJ databases">
        <authorList>
            <person name="Muzny D."/>
            <person name="Qin X."/>
            <person name="Buhay C."/>
            <person name="Dugan-Rocha S."/>
            <person name="Ding Y."/>
            <person name="Chen G."/>
            <person name="Hawes A."/>
            <person name="Holder M."/>
            <person name="Jhangiani S."/>
            <person name="Johnson A."/>
            <person name="Khan Z."/>
            <person name="Li Z."/>
            <person name="Liu W."/>
            <person name="Liu X."/>
            <person name="Perez L."/>
            <person name="Shen H."/>
            <person name="Wang Q."/>
            <person name="Watt J."/>
            <person name="Xi L."/>
            <person name="Xin Y."/>
            <person name="Zhou J."/>
            <person name="Deng J."/>
            <person name="Jiang H."/>
            <person name="Liu Y."/>
            <person name="Qu J."/>
            <person name="Song X.-Z."/>
            <person name="Zhang L."/>
            <person name="Villasana D."/>
            <person name="Johnson A."/>
            <person name="Liu J."/>
            <person name="Liyanage D."/>
            <person name="Lorensuhewa L."/>
            <person name="Robinson T."/>
            <person name="Song A."/>
            <person name="Song B.-B."/>
            <person name="Dinh H."/>
            <person name="Thornton R."/>
            <person name="Coyle M."/>
            <person name="Francisco L."/>
            <person name="Jackson L."/>
            <person name="Javaid M."/>
            <person name="Korchina V."/>
            <person name="Kovar C."/>
            <person name="Mata R."/>
            <person name="Mathew T."/>
            <person name="Ngo R."/>
            <person name="Nguyen L."/>
            <person name="Nguyen N."/>
            <person name="Okwuonu G."/>
            <person name="Ongeri F."/>
            <person name="Pham C."/>
            <person name="Simmons D."/>
            <person name="Wilczek-Boney K."/>
            <person name="Hale W."/>
            <person name="Jakkamsetti A."/>
            <person name="Pham P."/>
            <person name="Ruth R."/>
            <person name="San Lucas F."/>
            <person name="Warren J."/>
            <person name="Zhang J."/>
            <person name="Zhao Z."/>
            <person name="Zhou C."/>
            <person name="Zhu D."/>
            <person name="Lee S."/>
            <person name="Bess C."/>
            <person name="Blankenburg K."/>
            <person name="Forbes L."/>
            <person name="Fu Q."/>
            <person name="Gubbala S."/>
            <person name="Hirani K."/>
            <person name="Jayaseelan J.C."/>
            <person name="Lara F."/>
            <person name="Munidasa M."/>
            <person name="Palculict T."/>
            <person name="Patil S."/>
            <person name="Pu L.-L."/>
            <person name="Saada N."/>
            <person name="Tang L."/>
            <person name="Weissenberger G."/>
            <person name="Zhu Y."/>
            <person name="Hemphill L."/>
            <person name="Shang Y."/>
            <person name="Youmans B."/>
            <person name="Ayvaz T."/>
            <person name="Ross M."/>
            <person name="Santibanez J."/>
            <person name="Aqrawi P."/>
            <person name="Gross S."/>
            <person name="Joshi V."/>
            <person name="Fowler G."/>
            <person name="Nazareth L."/>
            <person name="Reid J."/>
            <person name="Worley K."/>
            <person name="Petrosino J."/>
            <person name="Highlander S."/>
            <person name="Gibbs R."/>
        </authorList>
    </citation>
    <scope>NUCLEOTIDE SEQUENCE [LARGE SCALE GENOMIC DNA]</scope>
    <source>
        <strain evidence="7">ATCC 19414</strain>
    </source>
</reference>
<dbReference type="STRING" id="1648.A2I91_01555"/>
<feature type="transmembrane region" description="Helical" evidence="6">
    <location>
        <begin position="204"/>
        <end position="222"/>
    </location>
</feature>
<feature type="transmembrane region" description="Helical" evidence="6">
    <location>
        <begin position="69"/>
        <end position="89"/>
    </location>
</feature>
<dbReference type="Proteomes" id="UP000003028">
    <property type="component" value="Unassembled WGS sequence"/>
</dbReference>
<feature type="transmembrane region" description="Helical" evidence="6">
    <location>
        <begin position="121"/>
        <end position="142"/>
    </location>
</feature>
<proteinExistence type="predicted"/>
<dbReference type="PANTHER" id="PTHR47089">
    <property type="entry name" value="ABC TRANSPORTER, PERMEASE PROTEIN"/>
    <property type="match status" value="1"/>
</dbReference>